<gene>
    <name evidence="2" type="ORF">J2Z18_001941</name>
</gene>
<evidence type="ECO:0000313" key="2">
    <source>
        <dbReference type="EMBL" id="MBP1892839.1"/>
    </source>
</evidence>
<sequence>MVKNLAYVLYILLFVVTCLFVVNHYLPSDPEPYARISYVEYEQGHL</sequence>
<reference evidence="2 3" key="1">
    <citation type="submission" date="2021-03" db="EMBL/GenBank/DDBJ databases">
        <title>Genomic Encyclopedia of Type Strains, Phase IV (KMG-IV): sequencing the most valuable type-strain genomes for metagenomic binning, comparative biology and taxonomic classification.</title>
        <authorList>
            <person name="Goeker M."/>
        </authorList>
    </citation>
    <scope>NUCLEOTIDE SEQUENCE [LARGE SCALE GENOMIC DNA]</scope>
    <source>
        <strain evidence="2 3">DSM 15596</strain>
    </source>
</reference>
<name>A0ABS4F9C2_9BACL</name>
<evidence type="ECO:0000256" key="1">
    <source>
        <dbReference type="SAM" id="Phobius"/>
    </source>
</evidence>
<dbReference type="RefSeq" id="WP_007129878.1">
    <property type="nucleotide sequence ID" value="NZ_CP139098.1"/>
</dbReference>
<keyword evidence="1" id="KW-0472">Membrane</keyword>
<organism evidence="2 3">
    <name type="scientific">Paenibacillus lactis</name>
    <dbReference type="NCBI Taxonomy" id="228574"/>
    <lineage>
        <taxon>Bacteria</taxon>
        <taxon>Bacillati</taxon>
        <taxon>Bacillota</taxon>
        <taxon>Bacilli</taxon>
        <taxon>Bacillales</taxon>
        <taxon>Paenibacillaceae</taxon>
        <taxon>Paenibacillus</taxon>
    </lineage>
</organism>
<keyword evidence="1" id="KW-0812">Transmembrane</keyword>
<dbReference type="EMBL" id="JAGGKI010000004">
    <property type="protein sequence ID" value="MBP1892839.1"/>
    <property type="molecule type" value="Genomic_DNA"/>
</dbReference>
<comment type="caution">
    <text evidence="2">The sequence shown here is derived from an EMBL/GenBank/DDBJ whole genome shotgun (WGS) entry which is preliminary data.</text>
</comment>
<dbReference type="Proteomes" id="UP000706926">
    <property type="component" value="Unassembled WGS sequence"/>
</dbReference>
<proteinExistence type="predicted"/>
<keyword evidence="1" id="KW-1133">Transmembrane helix</keyword>
<keyword evidence="3" id="KW-1185">Reference proteome</keyword>
<accession>A0ABS4F9C2</accession>
<feature type="transmembrane region" description="Helical" evidence="1">
    <location>
        <begin position="7"/>
        <end position="26"/>
    </location>
</feature>
<protein>
    <submittedName>
        <fullName evidence="2">Uncharacterized protein</fullName>
    </submittedName>
</protein>
<evidence type="ECO:0000313" key="3">
    <source>
        <dbReference type="Proteomes" id="UP000706926"/>
    </source>
</evidence>
<dbReference type="GeneID" id="95403960"/>